<dbReference type="Proteomes" id="UP000254156">
    <property type="component" value="Unassembled WGS sequence"/>
</dbReference>
<evidence type="ECO:0000256" key="3">
    <source>
        <dbReference type="ARBA" id="ARBA00022490"/>
    </source>
</evidence>
<evidence type="ECO:0000256" key="8">
    <source>
        <dbReference type="ARBA" id="ARBA00025699"/>
    </source>
</evidence>
<keyword evidence="4 10" id="KW-0698">rRNA processing</keyword>
<evidence type="ECO:0000256" key="6">
    <source>
        <dbReference type="ARBA" id="ARBA00022679"/>
    </source>
</evidence>
<proteinExistence type="inferred from homology"/>
<evidence type="ECO:0000259" key="12">
    <source>
        <dbReference type="Pfam" id="PF20260"/>
    </source>
</evidence>
<dbReference type="AlphaFoldDB" id="A0A379E7Y6"/>
<evidence type="ECO:0000256" key="7">
    <source>
        <dbReference type="ARBA" id="ARBA00022691"/>
    </source>
</evidence>
<keyword evidence="6 10" id="KW-0808">Transferase</keyword>
<dbReference type="SUPFAM" id="SSF75217">
    <property type="entry name" value="alpha/beta knot"/>
    <property type="match status" value="1"/>
</dbReference>
<accession>A0A379E7Y6</accession>
<gene>
    <name evidence="13" type="primary">rsmE</name>
    <name evidence="13" type="ORF">NCTC11632_00920</name>
</gene>
<feature type="domain" description="Ribosomal RNA small subunit methyltransferase E methyltransferase" evidence="11">
    <location>
        <begin position="80"/>
        <end position="237"/>
    </location>
</feature>
<dbReference type="InterPro" id="IPR006700">
    <property type="entry name" value="RsmE"/>
</dbReference>
<dbReference type="InterPro" id="IPR029028">
    <property type="entry name" value="Alpha/beta_knot_MTases"/>
</dbReference>
<dbReference type="EMBL" id="UGTF01000002">
    <property type="protein sequence ID" value="SUB88837.1"/>
    <property type="molecule type" value="Genomic_DNA"/>
</dbReference>
<dbReference type="GO" id="GO:0070475">
    <property type="term" value="P:rRNA base methylation"/>
    <property type="evidence" value="ECO:0007669"/>
    <property type="project" value="TreeGrafter"/>
</dbReference>
<feature type="domain" description="Ribosomal RNA small subunit methyltransferase E PUA-like" evidence="12">
    <location>
        <begin position="21"/>
        <end position="63"/>
    </location>
</feature>
<comment type="subcellular location">
    <subcellularLocation>
        <location evidence="1 10">Cytoplasm</location>
    </subcellularLocation>
</comment>
<dbReference type="PANTHER" id="PTHR30027:SF3">
    <property type="entry name" value="16S RRNA (URACIL(1498)-N(3))-METHYLTRANSFERASE"/>
    <property type="match status" value="1"/>
</dbReference>
<evidence type="ECO:0000256" key="1">
    <source>
        <dbReference type="ARBA" id="ARBA00004496"/>
    </source>
</evidence>
<evidence type="ECO:0000256" key="10">
    <source>
        <dbReference type="PIRNR" id="PIRNR015601"/>
    </source>
</evidence>
<organism evidence="13 14">
    <name type="scientific">Porphyromonas macacae</name>
    <dbReference type="NCBI Taxonomy" id="28115"/>
    <lineage>
        <taxon>Bacteria</taxon>
        <taxon>Pseudomonadati</taxon>
        <taxon>Bacteroidota</taxon>
        <taxon>Bacteroidia</taxon>
        <taxon>Bacteroidales</taxon>
        <taxon>Porphyromonadaceae</taxon>
        <taxon>Porphyromonas</taxon>
    </lineage>
</organism>
<dbReference type="PIRSF" id="PIRSF015601">
    <property type="entry name" value="MTase_slr0722"/>
    <property type="match status" value="1"/>
</dbReference>
<sequence>MKSMTDLPLFYAPDIERDFCLPPDESKHCIRVLRMAEGDRIKVTDGQGHFFESVITEASTNKCMLKLNGKEKWHKYWTGTITIAVSPTKSADRIEWLAEKLVELGIDKLVMLKTEHSERKRTNKERLERIIVSAMKQSLKAQKPLLEVDVPFDQFAGNCTEPCKLIAHCVDSDELPSRQLPHTIYQGNEDVCILIGPEGDFSLKEVSLATEKGFKGMTLGESRLRTETAALSAAQWIHVIQHIKRQ</sequence>
<dbReference type="Pfam" id="PF20260">
    <property type="entry name" value="PUA_4"/>
    <property type="match status" value="1"/>
</dbReference>
<evidence type="ECO:0000256" key="5">
    <source>
        <dbReference type="ARBA" id="ARBA00022603"/>
    </source>
</evidence>
<dbReference type="Pfam" id="PF04452">
    <property type="entry name" value="Methyltrans_RNA"/>
    <property type="match status" value="1"/>
</dbReference>
<dbReference type="GO" id="GO:0070042">
    <property type="term" value="F:rRNA (uridine-N3-)-methyltransferase activity"/>
    <property type="evidence" value="ECO:0007669"/>
    <property type="project" value="TreeGrafter"/>
</dbReference>
<comment type="function">
    <text evidence="8 10">Specifically methylates the N3 position of the uracil ring of uridine 1498 (m3U1498) in 16S rRNA. Acts on the fully assembled 30S ribosomal subunit.</text>
</comment>
<dbReference type="InterPro" id="IPR029026">
    <property type="entry name" value="tRNA_m1G_MTases_N"/>
</dbReference>
<keyword evidence="3 10" id="KW-0963">Cytoplasm</keyword>
<dbReference type="GO" id="GO:0005737">
    <property type="term" value="C:cytoplasm"/>
    <property type="evidence" value="ECO:0007669"/>
    <property type="project" value="UniProtKB-SubCell"/>
</dbReference>
<dbReference type="SUPFAM" id="SSF88697">
    <property type="entry name" value="PUA domain-like"/>
    <property type="match status" value="1"/>
</dbReference>
<protein>
    <recommendedName>
        <fullName evidence="10">Ribosomal RNA small subunit methyltransferase E</fullName>
        <ecNumber evidence="10">2.1.1.193</ecNumber>
    </recommendedName>
</protein>
<evidence type="ECO:0000313" key="14">
    <source>
        <dbReference type="Proteomes" id="UP000254156"/>
    </source>
</evidence>
<evidence type="ECO:0000256" key="2">
    <source>
        <dbReference type="ARBA" id="ARBA00005528"/>
    </source>
</evidence>
<dbReference type="NCBIfam" id="NF008702">
    <property type="entry name" value="PRK11713.6-1"/>
    <property type="match status" value="1"/>
</dbReference>
<keyword evidence="5 10" id="KW-0489">Methyltransferase</keyword>
<comment type="catalytic activity">
    <reaction evidence="9 10">
        <text>uridine(1498) in 16S rRNA + S-adenosyl-L-methionine = N(3)-methyluridine(1498) in 16S rRNA + S-adenosyl-L-homocysteine + H(+)</text>
        <dbReference type="Rhea" id="RHEA:42920"/>
        <dbReference type="Rhea" id="RHEA-COMP:10283"/>
        <dbReference type="Rhea" id="RHEA-COMP:10284"/>
        <dbReference type="ChEBI" id="CHEBI:15378"/>
        <dbReference type="ChEBI" id="CHEBI:57856"/>
        <dbReference type="ChEBI" id="CHEBI:59789"/>
        <dbReference type="ChEBI" id="CHEBI:65315"/>
        <dbReference type="ChEBI" id="CHEBI:74502"/>
        <dbReference type="EC" id="2.1.1.193"/>
    </reaction>
</comment>
<dbReference type="EC" id="2.1.1.193" evidence="10"/>
<dbReference type="InterPro" id="IPR046886">
    <property type="entry name" value="RsmE_MTase_dom"/>
</dbReference>
<reference evidence="13 14" key="1">
    <citation type="submission" date="2018-06" db="EMBL/GenBank/DDBJ databases">
        <authorList>
            <consortium name="Pathogen Informatics"/>
            <person name="Doyle S."/>
        </authorList>
    </citation>
    <scope>NUCLEOTIDE SEQUENCE [LARGE SCALE GENOMIC DNA]</scope>
    <source>
        <strain evidence="13 14">NCTC11632</strain>
    </source>
</reference>
<dbReference type="InterPro" id="IPR046887">
    <property type="entry name" value="RsmE_PUA-like"/>
</dbReference>
<comment type="similarity">
    <text evidence="2 10">Belongs to the RNA methyltransferase RsmE family.</text>
</comment>
<evidence type="ECO:0000256" key="4">
    <source>
        <dbReference type="ARBA" id="ARBA00022552"/>
    </source>
</evidence>
<dbReference type="InterPro" id="IPR015947">
    <property type="entry name" value="PUA-like_sf"/>
</dbReference>
<dbReference type="NCBIfam" id="TIGR00046">
    <property type="entry name" value="RsmE family RNA methyltransferase"/>
    <property type="match status" value="1"/>
</dbReference>
<dbReference type="CDD" id="cd18084">
    <property type="entry name" value="RsmE-like"/>
    <property type="match status" value="1"/>
</dbReference>
<evidence type="ECO:0000256" key="9">
    <source>
        <dbReference type="ARBA" id="ARBA00047944"/>
    </source>
</evidence>
<keyword evidence="7 10" id="KW-0949">S-adenosyl-L-methionine</keyword>
<dbReference type="Gene3D" id="3.40.1280.10">
    <property type="match status" value="1"/>
</dbReference>
<dbReference type="PANTHER" id="PTHR30027">
    <property type="entry name" value="RIBOSOMAL RNA SMALL SUBUNIT METHYLTRANSFERASE E"/>
    <property type="match status" value="1"/>
</dbReference>
<evidence type="ECO:0000313" key="13">
    <source>
        <dbReference type="EMBL" id="SUB88837.1"/>
    </source>
</evidence>
<name>A0A379E7Y6_9PORP</name>
<dbReference type="Gene3D" id="2.40.240.20">
    <property type="entry name" value="Hypothetical PUA domain-like, domain 1"/>
    <property type="match status" value="1"/>
</dbReference>
<dbReference type="RefSeq" id="WP_051522252.1">
    <property type="nucleotide sequence ID" value="NZ_UGTF01000002.1"/>
</dbReference>
<evidence type="ECO:0000259" key="11">
    <source>
        <dbReference type="Pfam" id="PF04452"/>
    </source>
</evidence>